<dbReference type="RefSeq" id="XP_005760874.1">
    <property type="nucleotide sequence ID" value="XM_005760817.1"/>
</dbReference>
<feature type="region of interest" description="Disordered" evidence="1">
    <location>
        <begin position="122"/>
        <end position="142"/>
    </location>
</feature>
<organism evidence="2 3">
    <name type="scientific">Emiliania huxleyi (strain CCMP1516)</name>
    <dbReference type="NCBI Taxonomy" id="280463"/>
    <lineage>
        <taxon>Eukaryota</taxon>
        <taxon>Haptista</taxon>
        <taxon>Haptophyta</taxon>
        <taxon>Prymnesiophyceae</taxon>
        <taxon>Isochrysidales</taxon>
        <taxon>Noelaerhabdaceae</taxon>
        <taxon>Emiliania</taxon>
    </lineage>
</organism>
<sequence length="142" mass="14814">MGVLGAMGALPADVDVSVGSVLPEARALKGRLESSTLGASLRPPWAARTPLIAPAVLYIAGGMRSELSRARRGGKEVERGRLGWCSGGCRGSVGEARVGEALTGRISRFNGKRGLFRRLPGRLEGPTSPRHEALLAGAKKDS</sequence>
<evidence type="ECO:0000313" key="3">
    <source>
        <dbReference type="Proteomes" id="UP000013827"/>
    </source>
</evidence>
<dbReference type="GeneID" id="17254596"/>
<dbReference type="EnsemblProtists" id="EOD08445">
    <property type="protein sequence ID" value="EOD08445"/>
    <property type="gene ID" value="EMIHUDRAFT_249111"/>
</dbReference>
<dbReference type="HOGENOM" id="CLU_2113586_0_0_1"/>
<keyword evidence="3" id="KW-1185">Reference proteome</keyword>
<evidence type="ECO:0000313" key="2">
    <source>
        <dbReference type="EnsemblProtists" id="EOD08445"/>
    </source>
</evidence>
<dbReference type="KEGG" id="ehx:EMIHUDRAFT_249111"/>
<proteinExistence type="predicted"/>
<feature type="compositionally biased region" description="Basic and acidic residues" evidence="1">
    <location>
        <begin position="129"/>
        <end position="142"/>
    </location>
</feature>
<accession>A0A0D3IB10</accession>
<reference evidence="2" key="2">
    <citation type="submission" date="2024-10" db="UniProtKB">
        <authorList>
            <consortium name="EnsemblProtists"/>
        </authorList>
    </citation>
    <scope>IDENTIFICATION</scope>
</reference>
<dbReference type="Proteomes" id="UP000013827">
    <property type="component" value="Unassembled WGS sequence"/>
</dbReference>
<dbReference type="AlphaFoldDB" id="A0A0D3IB10"/>
<reference evidence="3" key="1">
    <citation type="journal article" date="2013" name="Nature">
        <title>Pan genome of the phytoplankton Emiliania underpins its global distribution.</title>
        <authorList>
            <person name="Read B.A."/>
            <person name="Kegel J."/>
            <person name="Klute M.J."/>
            <person name="Kuo A."/>
            <person name="Lefebvre S.C."/>
            <person name="Maumus F."/>
            <person name="Mayer C."/>
            <person name="Miller J."/>
            <person name="Monier A."/>
            <person name="Salamov A."/>
            <person name="Young J."/>
            <person name="Aguilar M."/>
            <person name="Claverie J.M."/>
            <person name="Frickenhaus S."/>
            <person name="Gonzalez K."/>
            <person name="Herman E.K."/>
            <person name="Lin Y.C."/>
            <person name="Napier J."/>
            <person name="Ogata H."/>
            <person name="Sarno A.F."/>
            <person name="Shmutz J."/>
            <person name="Schroeder D."/>
            <person name="de Vargas C."/>
            <person name="Verret F."/>
            <person name="von Dassow P."/>
            <person name="Valentin K."/>
            <person name="Van de Peer Y."/>
            <person name="Wheeler G."/>
            <person name="Dacks J.B."/>
            <person name="Delwiche C.F."/>
            <person name="Dyhrman S.T."/>
            <person name="Glockner G."/>
            <person name="John U."/>
            <person name="Richards T."/>
            <person name="Worden A.Z."/>
            <person name="Zhang X."/>
            <person name="Grigoriev I.V."/>
            <person name="Allen A.E."/>
            <person name="Bidle K."/>
            <person name="Borodovsky M."/>
            <person name="Bowler C."/>
            <person name="Brownlee C."/>
            <person name="Cock J.M."/>
            <person name="Elias M."/>
            <person name="Gladyshev V.N."/>
            <person name="Groth M."/>
            <person name="Guda C."/>
            <person name="Hadaegh A."/>
            <person name="Iglesias-Rodriguez M.D."/>
            <person name="Jenkins J."/>
            <person name="Jones B.M."/>
            <person name="Lawson T."/>
            <person name="Leese F."/>
            <person name="Lindquist E."/>
            <person name="Lobanov A."/>
            <person name="Lomsadze A."/>
            <person name="Malik S.B."/>
            <person name="Marsh M.E."/>
            <person name="Mackinder L."/>
            <person name="Mock T."/>
            <person name="Mueller-Roeber B."/>
            <person name="Pagarete A."/>
            <person name="Parker M."/>
            <person name="Probert I."/>
            <person name="Quesneville H."/>
            <person name="Raines C."/>
            <person name="Rensing S.A."/>
            <person name="Riano-Pachon D.M."/>
            <person name="Richier S."/>
            <person name="Rokitta S."/>
            <person name="Shiraiwa Y."/>
            <person name="Soanes D.M."/>
            <person name="van der Giezen M."/>
            <person name="Wahlund T.M."/>
            <person name="Williams B."/>
            <person name="Wilson W."/>
            <person name="Wolfe G."/>
            <person name="Wurch L.L."/>
        </authorList>
    </citation>
    <scope>NUCLEOTIDE SEQUENCE</scope>
</reference>
<name>A0A0D3IB10_EMIH1</name>
<protein>
    <submittedName>
        <fullName evidence="2">Uncharacterized protein</fullName>
    </submittedName>
</protein>
<evidence type="ECO:0000256" key="1">
    <source>
        <dbReference type="SAM" id="MobiDB-lite"/>
    </source>
</evidence>
<dbReference type="PaxDb" id="2903-EOD08445"/>